<dbReference type="GeneID" id="22909289"/>
<dbReference type="RefSeq" id="YP_009116258.1">
    <property type="nucleotide sequence ID" value="NC_026215.1"/>
</dbReference>
<keyword evidence="1" id="KW-1133">Transmembrane helix</keyword>
<feature type="transmembrane region" description="Helical" evidence="1">
    <location>
        <begin position="6"/>
        <end position="30"/>
    </location>
</feature>
<evidence type="ECO:0000313" key="2">
    <source>
        <dbReference type="EMBL" id="AJD22602.1"/>
    </source>
</evidence>
<proteinExistence type="predicted"/>
<keyword evidence="1" id="KW-0472">Membrane</keyword>
<dbReference type="CTD" id="4509"/>
<evidence type="ECO:0000256" key="1">
    <source>
        <dbReference type="SAM" id="Phobius"/>
    </source>
</evidence>
<geneLocation type="mitochondrion" evidence="2"/>
<keyword evidence="2" id="KW-0496">Mitochondrion</keyword>
<dbReference type="AlphaFoldDB" id="A0A0B4VJH7"/>
<protein>
    <submittedName>
        <fullName evidence="2">ATP synthase F0 subunit 8</fullName>
    </submittedName>
</protein>
<gene>
    <name evidence="2" type="primary">atp8</name>
</gene>
<name>A0A0B4VJH7_9EUCA</name>
<reference evidence="2" key="1">
    <citation type="submission" date="2014-09" db="EMBL/GenBank/DDBJ databases">
        <authorList>
            <person name="Lee Y.P."/>
            <person name="Gan H.M."/>
            <person name="Tan M.H."/>
            <person name="Austin C."/>
        </authorList>
    </citation>
    <scope>NUCLEOTIDE SEQUENCE</scope>
</reference>
<sequence>MPQMSPLLWLNLLFMFILGFFLFMIFNFFVNPPMKMTFPETKPMKLEKSWKW</sequence>
<accession>A0A0B4VJH7</accession>
<keyword evidence="1" id="KW-0812">Transmembrane</keyword>
<dbReference type="EMBL" id="KM458973">
    <property type="protein sequence ID" value="AJD22602.1"/>
    <property type="molecule type" value="Genomic_DNA"/>
</dbReference>
<organism evidence="2">
    <name type="scientific">Astacopsis gouldi</name>
    <dbReference type="NCBI Taxonomy" id="99749"/>
    <lineage>
        <taxon>Eukaryota</taxon>
        <taxon>Metazoa</taxon>
        <taxon>Ecdysozoa</taxon>
        <taxon>Arthropoda</taxon>
        <taxon>Crustacea</taxon>
        <taxon>Multicrustacea</taxon>
        <taxon>Malacostraca</taxon>
        <taxon>Eumalacostraca</taxon>
        <taxon>Eucarida</taxon>
        <taxon>Decapoda</taxon>
        <taxon>Pleocyemata</taxon>
        <taxon>Astacidea</taxon>
        <taxon>Parastacoidea</taxon>
        <taxon>Parastacidae</taxon>
        <taxon>Astacopsis</taxon>
    </lineage>
</organism>